<protein>
    <submittedName>
        <fullName evidence="2">ATP-binding protein</fullName>
    </submittedName>
</protein>
<reference evidence="2 3" key="1">
    <citation type="submission" date="2019-10" db="EMBL/GenBank/DDBJ databases">
        <title>Genome sequence of Phaeocystidibacter marisrubri JCM30614 (type strain).</title>
        <authorList>
            <person name="Bowman J.P."/>
        </authorList>
    </citation>
    <scope>NUCLEOTIDE SEQUENCE [LARGE SCALE GENOMIC DNA]</scope>
    <source>
        <strain evidence="2 3">JCM 30614</strain>
    </source>
</reference>
<dbReference type="AlphaFoldDB" id="A0A6L3ZF96"/>
<dbReference type="GO" id="GO:0005524">
    <property type="term" value="F:ATP binding"/>
    <property type="evidence" value="ECO:0007669"/>
    <property type="project" value="UniProtKB-KW"/>
</dbReference>
<dbReference type="InterPro" id="IPR038727">
    <property type="entry name" value="NadR/Ttd14_AAA_dom"/>
</dbReference>
<dbReference type="Pfam" id="PF13521">
    <property type="entry name" value="AAA_28"/>
    <property type="match status" value="1"/>
</dbReference>
<keyword evidence="2" id="KW-0067">ATP-binding</keyword>
<evidence type="ECO:0000313" key="2">
    <source>
        <dbReference type="EMBL" id="KAB2816082.1"/>
    </source>
</evidence>
<keyword evidence="3" id="KW-1185">Reference proteome</keyword>
<name>A0A6L3ZF96_9FLAO</name>
<keyword evidence="2" id="KW-0547">Nucleotide-binding</keyword>
<dbReference type="Proteomes" id="UP000484164">
    <property type="component" value="Unassembled WGS sequence"/>
</dbReference>
<gene>
    <name evidence="2" type="ORF">F8C82_10350</name>
</gene>
<dbReference type="PANTHER" id="PTHR37512">
    <property type="entry name" value="TRIFUNCTIONAL NAD BIOSYNTHESIS/REGULATOR PROTEIN NADR"/>
    <property type="match status" value="1"/>
</dbReference>
<dbReference type="EMBL" id="WBVQ01000002">
    <property type="protein sequence ID" value="KAB2816082.1"/>
    <property type="molecule type" value="Genomic_DNA"/>
</dbReference>
<proteinExistence type="predicted"/>
<dbReference type="PANTHER" id="PTHR37512:SF1">
    <property type="entry name" value="NADR_TTD14 AAA DOMAIN-CONTAINING PROTEIN"/>
    <property type="match status" value="1"/>
</dbReference>
<dbReference type="InterPro" id="IPR052735">
    <property type="entry name" value="NAD_biosynth-regulator"/>
</dbReference>
<dbReference type="OrthoDB" id="9151999at2"/>
<evidence type="ECO:0000313" key="3">
    <source>
        <dbReference type="Proteomes" id="UP000484164"/>
    </source>
</evidence>
<dbReference type="SUPFAM" id="SSF52540">
    <property type="entry name" value="P-loop containing nucleoside triphosphate hydrolases"/>
    <property type="match status" value="1"/>
</dbReference>
<sequence length="170" mass="19644">MPNKIVVTGPESTGKSSISSLLAEELNAVHVPEMARGYLEQLDSPYSEEDMHAMANLQFEKELDAANSDVNTVVCDTDLLTFIIWWEVKFGRCPDTWKNLWMNNLPDFYLIMDIDLPWEDDPLREHPHRRAELMERYTLKIEECKIPYSIISGSGEERFHQALAAIHTIY</sequence>
<dbReference type="RefSeq" id="WP_151693511.1">
    <property type="nucleotide sequence ID" value="NZ_BMGX01000001.1"/>
</dbReference>
<accession>A0A6L3ZF96</accession>
<dbReference type="InterPro" id="IPR027417">
    <property type="entry name" value="P-loop_NTPase"/>
</dbReference>
<organism evidence="2 3">
    <name type="scientific">Phaeocystidibacter marisrubri</name>
    <dbReference type="NCBI Taxonomy" id="1577780"/>
    <lineage>
        <taxon>Bacteria</taxon>
        <taxon>Pseudomonadati</taxon>
        <taxon>Bacteroidota</taxon>
        <taxon>Flavobacteriia</taxon>
        <taxon>Flavobacteriales</taxon>
        <taxon>Phaeocystidibacteraceae</taxon>
        <taxon>Phaeocystidibacter</taxon>
    </lineage>
</organism>
<feature type="domain" description="NadR/Ttd14 AAA" evidence="1">
    <location>
        <begin position="4"/>
        <end position="158"/>
    </location>
</feature>
<comment type="caution">
    <text evidence="2">The sequence shown here is derived from an EMBL/GenBank/DDBJ whole genome shotgun (WGS) entry which is preliminary data.</text>
</comment>
<evidence type="ECO:0000259" key="1">
    <source>
        <dbReference type="Pfam" id="PF13521"/>
    </source>
</evidence>
<dbReference type="Gene3D" id="3.40.50.300">
    <property type="entry name" value="P-loop containing nucleotide triphosphate hydrolases"/>
    <property type="match status" value="1"/>
</dbReference>